<dbReference type="GO" id="GO:0016787">
    <property type="term" value="F:hydrolase activity"/>
    <property type="evidence" value="ECO:0007669"/>
    <property type="project" value="UniProtKB-KW"/>
</dbReference>
<comment type="caution">
    <text evidence="1">The sequence shown here is derived from an EMBL/GenBank/DDBJ whole genome shotgun (WGS) entry which is preliminary data.</text>
</comment>
<dbReference type="CDD" id="cd00448">
    <property type="entry name" value="YjgF_YER057c_UK114_family"/>
    <property type="match status" value="1"/>
</dbReference>
<proteinExistence type="predicted"/>
<reference evidence="1 2" key="1">
    <citation type="submission" date="2022-10" db="EMBL/GenBank/DDBJ databases">
        <title>Chitinophaga nivalis PC15 sp. nov., isolated from Pyeongchang county, South Korea.</title>
        <authorList>
            <person name="Trinh H.N."/>
        </authorList>
    </citation>
    <scope>NUCLEOTIDE SEQUENCE [LARGE SCALE GENOMIC DNA]</scope>
    <source>
        <strain evidence="1 2">PC14</strain>
    </source>
</reference>
<organism evidence="1 2">
    <name type="scientific">Chitinophaga nivalis</name>
    <dbReference type="NCBI Taxonomy" id="2991709"/>
    <lineage>
        <taxon>Bacteria</taxon>
        <taxon>Pseudomonadati</taxon>
        <taxon>Bacteroidota</taxon>
        <taxon>Chitinophagia</taxon>
        <taxon>Chitinophagales</taxon>
        <taxon>Chitinophagaceae</taxon>
        <taxon>Chitinophaga</taxon>
    </lineage>
</organism>
<name>A0ABT3IK97_9BACT</name>
<gene>
    <name evidence="1" type="ORF">OL497_10615</name>
</gene>
<dbReference type="EMBL" id="JAPDNS010000001">
    <property type="protein sequence ID" value="MCW3484348.1"/>
    <property type="molecule type" value="Genomic_DNA"/>
</dbReference>
<protein>
    <submittedName>
        <fullName evidence="1">Rid family hydrolase</fullName>
    </submittedName>
</protein>
<dbReference type="InterPro" id="IPR035959">
    <property type="entry name" value="RutC-like_sf"/>
</dbReference>
<dbReference type="Pfam" id="PF01042">
    <property type="entry name" value="Ribonuc_L-PSP"/>
    <property type="match status" value="1"/>
</dbReference>
<dbReference type="RefSeq" id="WP_264729918.1">
    <property type="nucleotide sequence ID" value="NZ_JAPDNR010000001.1"/>
</dbReference>
<dbReference type="Proteomes" id="UP001207742">
    <property type="component" value="Unassembled WGS sequence"/>
</dbReference>
<dbReference type="Gene3D" id="3.30.1330.40">
    <property type="entry name" value="RutC-like"/>
    <property type="match status" value="1"/>
</dbReference>
<evidence type="ECO:0000313" key="2">
    <source>
        <dbReference type="Proteomes" id="UP001207742"/>
    </source>
</evidence>
<evidence type="ECO:0000313" key="1">
    <source>
        <dbReference type="EMBL" id="MCW3484348.1"/>
    </source>
</evidence>
<dbReference type="InterPro" id="IPR006175">
    <property type="entry name" value="YjgF/YER057c/UK114"/>
</dbReference>
<keyword evidence="2" id="KW-1185">Reference proteome</keyword>
<dbReference type="PANTHER" id="PTHR43857:SF1">
    <property type="entry name" value="YJGH FAMILY PROTEIN"/>
    <property type="match status" value="1"/>
</dbReference>
<dbReference type="SUPFAM" id="SSF55298">
    <property type="entry name" value="YjgF-like"/>
    <property type="match status" value="1"/>
</dbReference>
<keyword evidence="1" id="KW-0378">Hydrolase</keyword>
<dbReference type="PANTHER" id="PTHR43857">
    <property type="entry name" value="BLR7761 PROTEIN"/>
    <property type="match status" value="1"/>
</dbReference>
<accession>A0ABT3IK97</accession>
<sequence length="174" mass="19487">MEIVINLSGKIRIAGIIALLGFSIYSCKQTAPAGDQTKTETAKVAQPEYFQLRPQLEKMYGYTQAVRVGDIVKVGGVISIDDQGKPIGKNDYQQQMKNCYASLEKVLKHYGGTFEDVILENIYTTSMAELQKNAAYRHKIYTHHFPTGSWIGVKELGLPEMMVEIEIEALIPEK</sequence>